<feature type="compositionally biased region" description="Basic and acidic residues" evidence="1">
    <location>
        <begin position="176"/>
        <end position="194"/>
    </location>
</feature>
<dbReference type="PANTHER" id="PTHR46579">
    <property type="entry name" value="F5/8 TYPE C DOMAIN-CONTAINING PROTEIN-RELATED"/>
    <property type="match status" value="1"/>
</dbReference>
<dbReference type="STRING" id="1314776.A0A165XU58"/>
<evidence type="ECO:0008006" key="4">
    <source>
        <dbReference type="Google" id="ProtNLM"/>
    </source>
</evidence>
<feature type="region of interest" description="Disordered" evidence="1">
    <location>
        <begin position="139"/>
        <end position="208"/>
    </location>
</feature>
<dbReference type="Proteomes" id="UP000076798">
    <property type="component" value="Unassembled WGS sequence"/>
</dbReference>
<dbReference type="OrthoDB" id="3039677at2759"/>
<evidence type="ECO:0000256" key="1">
    <source>
        <dbReference type="SAM" id="MobiDB-lite"/>
    </source>
</evidence>
<reference evidence="2 3" key="1">
    <citation type="journal article" date="2016" name="Mol. Biol. Evol.">
        <title>Comparative Genomics of Early-Diverging Mushroom-Forming Fungi Provides Insights into the Origins of Lignocellulose Decay Capabilities.</title>
        <authorList>
            <person name="Nagy L.G."/>
            <person name="Riley R."/>
            <person name="Tritt A."/>
            <person name="Adam C."/>
            <person name="Daum C."/>
            <person name="Floudas D."/>
            <person name="Sun H."/>
            <person name="Yadav J.S."/>
            <person name="Pangilinan J."/>
            <person name="Larsson K.H."/>
            <person name="Matsuura K."/>
            <person name="Barry K."/>
            <person name="Labutti K."/>
            <person name="Kuo R."/>
            <person name="Ohm R.A."/>
            <person name="Bhattacharya S.S."/>
            <person name="Shirouzu T."/>
            <person name="Yoshinaga Y."/>
            <person name="Martin F.M."/>
            <person name="Grigoriev I.V."/>
            <person name="Hibbett D.S."/>
        </authorList>
    </citation>
    <scope>NUCLEOTIDE SEQUENCE [LARGE SCALE GENOMIC DNA]</scope>
    <source>
        <strain evidence="2 3">HHB10207 ss-3</strain>
    </source>
</reference>
<keyword evidence="3" id="KW-1185">Reference proteome</keyword>
<evidence type="ECO:0000313" key="3">
    <source>
        <dbReference type="Proteomes" id="UP000076798"/>
    </source>
</evidence>
<proteinExistence type="predicted"/>
<protein>
    <recommendedName>
        <fullName evidence="4">DUF4218 domain-containing protein</fullName>
    </recommendedName>
</protein>
<dbReference type="AlphaFoldDB" id="A0A165XU58"/>
<feature type="non-terminal residue" evidence="2">
    <location>
        <position position="367"/>
    </location>
</feature>
<dbReference type="PANTHER" id="PTHR46579:SF2">
    <property type="entry name" value="C2H2-TYPE DOMAIN-CONTAINING PROTEIN"/>
    <property type="match status" value="1"/>
</dbReference>
<gene>
    <name evidence="2" type="ORF">SISSUDRAFT_957467</name>
</gene>
<name>A0A165XU58_9AGAM</name>
<evidence type="ECO:0000313" key="2">
    <source>
        <dbReference type="EMBL" id="KZT32552.1"/>
    </source>
</evidence>
<feature type="non-terminal residue" evidence="2">
    <location>
        <position position="1"/>
    </location>
</feature>
<dbReference type="EMBL" id="KV428319">
    <property type="protein sequence ID" value="KZT32552.1"/>
    <property type="molecule type" value="Genomic_DNA"/>
</dbReference>
<sequence>DMPAAHEVAGFSPHNSTHFCRFCFLPSSDIDNLDMGSWPQRSFDEHRSQALKWKEAATEAERAAITTSAGLRYSVLLRLAYWNAILFTVIDSMHAILLGLIETHCRSLWGMNNKAADFDGISPMGKSVIDSTVPALKSPCQRKTNARLHPPTKAISTTKDVRVDAPVDSGNVGGSNDKDLKSDSPLEGDSRGENEASEPSLTSEARETLSCMSDLENRKTISTPSWLGRAPKRAGSAQQGKLKADEWRSFCCISLVFTLIRIWGHDEGRYGEMLANFMHLVDMVNLAHYRELDEKTIESYRCATLDYLEGVKALFYDHTLVPNHHAVMHLPDLFRRFGPVHAWRTFAFERYNGMMQSINHNSRIGAY</sequence>
<organism evidence="2 3">
    <name type="scientific">Sistotremastrum suecicum HHB10207 ss-3</name>
    <dbReference type="NCBI Taxonomy" id="1314776"/>
    <lineage>
        <taxon>Eukaryota</taxon>
        <taxon>Fungi</taxon>
        <taxon>Dikarya</taxon>
        <taxon>Basidiomycota</taxon>
        <taxon>Agaricomycotina</taxon>
        <taxon>Agaricomycetes</taxon>
        <taxon>Sistotremastrales</taxon>
        <taxon>Sistotremastraceae</taxon>
        <taxon>Sistotremastrum</taxon>
    </lineage>
</organism>
<accession>A0A165XU58</accession>